<accession>A0A6J5P2P8</accession>
<name>A0A6J5P2P8_9CAUD</name>
<protein>
    <submittedName>
        <fullName evidence="1">Uncharacterized protein</fullName>
    </submittedName>
</protein>
<proteinExistence type="predicted"/>
<gene>
    <name evidence="1" type="ORF">UFOVP822_41</name>
</gene>
<reference evidence="1" key="1">
    <citation type="submission" date="2020-04" db="EMBL/GenBank/DDBJ databases">
        <authorList>
            <person name="Chiriac C."/>
            <person name="Salcher M."/>
            <person name="Ghai R."/>
            <person name="Kavagutti S V."/>
        </authorList>
    </citation>
    <scope>NUCLEOTIDE SEQUENCE</scope>
</reference>
<sequence length="361" mass="40504">MIHGYGLKINGTCYGGGRRFLPMGICTAYVTYDAASVSTARENLSQWKNNTTQGEYPQYDRALTGRSYNETYIQTTSFSNYYFDIDDINSWAVRGVNCFGYPPLCMYEFIGPKFKNTLAVIPLSQHKKNPEVLKQGRLTYSFLNADSVVTQSPLLDPLEFSGVYPYAPDDPETVRDPAGWMYSNTNVAEPYLAQTNYEGSGSQIDRSTADSTQLNFLPFVNPLRVFDLEENLIGEFNGLAFILFYGETAFKLPFVDLPEYNGLLPTFSPGVQSISLEANIFLAGEGVLSPRIGRLRWSLKNEGSFNDPALNYFTTYFEKAFSQSYIMPMDLKVRPSQLTEGDPISRDVKIPMSNIKIMVGA</sequence>
<evidence type="ECO:0000313" key="1">
    <source>
        <dbReference type="EMBL" id="CAB4165372.1"/>
    </source>
</evidence>
<organism evidence="1">
    <name type="scientific">uncultured Caudovirales phage</name>
    <dbReference type="NCBI Taxonomy" id="2100421"/>
    <lineage>
        <taxon>Viruses</taxon>
        <taxon>Duplodnaviria</taxon>
        <taxon>Heunggongvirae</taxon>
        <taxon>Uroviricota</taxon>
        <taxon>Caudoviricetes</taxon>
        <taxon>Peduoviridae</taxon>
        <taxon>Maltschvirus</taxon>
        <taxon>Maltschvirus maltsch</taxon>
    </lineage>
</organism>
<dbReference type="EMBL" id="LR796775">
    <property type="protein sequence ID" value="CAB4165372.1"/>
    <property type="molecule type" value="Genomic_DNA"/>
</dbReference>